<feature type="domain" description="AMP-dependent synthetase/ligase" evidence="1">
    <location>
        <begin position="18"/>
        <end position="461"/>
    </location>
</feature>
<dbReference type="PANTHER" id="PTHR43813:SF1">
    <property type="entry name" value="ACYL-ACTIVATING ENZYME 16, CHLOROPLASTIC-RELATED"/>
    <property type="match status" value="1"/>
</dbReference>
<dbReference type="HOGENOM" id="CLU_000022_45_5_12"/>
<dbReference type="Pfam" id="PF23562">
    <property type="entry name" value="AMP-binding_C_3"/>
    <property type="match status" value="1"/>
</dbReference>
<dbReference type="InterPro" id="IPR042099">
    <property type="entry name" value="ANL_N_sf"/>
</dbReference>
<evidence type="ECO:0000313" key="2">
    <source>
        <dbReference type="EMBL" id="AFM14336.1"/>
    </source>
</evidence>
<evidence type="ECO:0000313" key="3">
    <source>
        <dbReference type="Proteomes" id="UP000006048"/>
    </source>
</evidence>
<dbReference type="PATRIC" id="fig|869212.3.peg.3726"/>
<dbReference type="Proteomes" id="UP000006048">
    <property type="component" value="Chromosome"/>
</dbReference>
<dbReference type="PROSITE" id="PS00455">
    <property type="entry name" value="AMP_BINDING"/>
    <property type="match status" value="1"/>
</dbReference>
<name>I4BAM9_TURPD</name>
<dbReference type="STRING" id="869212.Turpa_3702"/>
<dbReference type="KEGG" id="tpx:Turpa_3702"/>
<dbReference type="InterPro" id="IPR000873">
    <property type="entry name" value="AMP-dep_synth/lig_dom"/>
</dbReference>
<protein>
    <submittedName>
        <fullName evidence="2">AMP-dependent synthetase and ligase</fullName>
    </submittedName>
</protein>
<accession>I4BAM9</accession>
<dbReference type="Gene3D" id="3.40.50.12780">
    <property type="entry name" value="N-terminal domain of ligase-like"/>
    <property type="match status" value="1"/>
</dbReference>
<dbReference type="GO" id="GO:0016874">
    <property type="term" value="F:ligase activity"/>
    <property type="evidence" value="ECO:0007669"/>
    <property type="project" value="UniProtKB-KW"/>
</dbReference>
<dbReference type="PANTHER" id="PTHR43813">
    <property type="entry name" value="ACYL-ACTIVATING ENZYME 16, CHLOROPLASTIC-RELATED"/>
    <property type="match status" value="1"/>
</dbReference>
<dbReference type="Pfam" id="PF00501">
    <property type="entry name" value="AMP-binding"/>
    <property type="match status" value="1"/>
</dbReference>
<dbReference type="EMBL" id="CP002959">
    <property type="protein sequence ID" value="AFM14336.1"/>
    <property type="molecule type" value="Genomic_DNA"/>
</dbReference>
<keyword evidence="3" id="KW-1185">Reference proteome</keyword>
<evidence type="ECO:0000259" key="1">
    <source>
        <dbReference type="Pfam" id="PF00501"/>
    </source>
</evidence>
<dbReference type="InterPro" id="IPR020845">
    <property type="entry name" value="AMP-binding_CS"/>
</dbReference>
<organism evidence="2 3">
    <name type="scientific">Turneriella parva (strain ATCC BAA-1111 / DSM 21527 / NCTC 11395 / H)</name>
    <name type="common">Leptospira parva</name>
    <dbReference type="NCBI Taxonomy" id="869212"/>
    <lineage>
        <taxon>Bacteria</taxon>
        <taxon>Pseudomonadati</taxon>
        <taxon>Spirochaetota</taxon>
        <taxon>Spirochaetia</taxon>
        <taxon>Leptospirales</taxon>
        <taxon>Leptospiraceae</taxon>
        <taxon>Turneriella</taxon>
    </lineage>
</organism>
<dbReference type="InterPro" id="IPR052987">
    <property type="entry name" value="Chloroplast_AMP-bd_Enzymes"/>
</dbReference>
<proteinExistence type="predicted"/>
<keyword evidence="2" id="KW-0436">Ligase</keyword>
<gene>
    <name evidence="2" type="ordered locus">Turpa_3702</name>
</gene>
<sequence length="634" mass="71584">MIFYLKPMQNLPEVFAASAQKYPDQGFYSKDSHKFFMPTRFSVLYERAQALAIHLIRANVKPGDRVAIFGDNSAEWLVTDMAIQMAGAIVVPRGSDSTPQELEFILNHCEAEICFVEHLRLFKKIGGVLKKRGTKVYIMDPLFPEKTAADEKLNVLPRLLHDLPLATDEELKELEALRQKILQGDLFTIIYTSGTTGEPKGVMLSHANMLYQLEIAPKILQMSPRDRILSILPVWHIYERFMLYSVIFSGAHYYYSNKKDLMEDFIRAKPTIMASAPRLWEQIYQKLRERIDKTEAFNRELFDLSYGIKQRLHRAQNVVAGQSAETGEKNFLSNLFEKAVSVFSLAGLKGPDVYMDSIFLVRVRAMLGGELRGTISGGGALPLHIDEFFNAIGIPVYEGYGMTETSPLISMRQPGKVIMGTVGFVPDRTTVEIRGEDGRIMPPGEPGVIFVKGPGVMQGYYKNGDATLKVLQNGWMNTGDIGVFTRSGALSIRGRAKDTIVLRSGENLEPVPMETLLAQHPLIEQAVVVGQDQKNLGVLIWPDYDRLLDAGYQVSEFDLKNDLNTYGELVTIFREICHELINEQNGFKSYERISHLRFLPDKLRVGDELTALMKIKRNVVHAKYAPLIDSMFKE</sequence>
<reference evidence="2 3" key="1">
    <citation type="submission" date="2012-06" db="EMBL/GenBank/DDBJ databases">
        <title>The complete chromosome of genome of Turneriella parva DSM 21527.</title>
        <authorList>
            <consortium name="US DOE Joint Genome Institute (JGI-PGF)"/>
            <person name="Lucas S."/>
            <person name="Han J."/>
            <person name="Lapidus A."/>
            <person name="Bruce D."/>
            <person name="Goodwin L."/>
            <person name="Pitluck S."/>
            <person name="Peters L."/>
            <person name="Kyrpides N."/>
            <person name="Mavromatis K."/>
            <person name="Ivanova N."/>
            <person name="Mikhailova N."/>
            <person name="Chertkov O."/>
            <person name="Detter J.C."/>
            <person name="Tapia R."/>
            <person name="Han C."/>
            <person name="Land M."/>
            <person name="Hauser L."/>
            <person name="Markowitz V."/>
            <person name="Cheng J.-F."/>
            <person name="Hugenholtz P."/>
            <person name="Woyke T."/>
            <person name="Wu D."/>
            <person name="Gronow S."/>
            <person name="Wellnitz S."/>
            <person name="Brambilla E."/>
            <person name="Klenk H.-P."/>
            <person name="Eisen J.A."/>
        </authorList>
    </citation>
    <scope>NUCLEOTIDE SEQUENCE [LARGE SCALE GENOMIC DNA]</scope>
    <source>
        <strain evidence="3">ATCC BAA-1111 / DSM 21527 / NCTC 11395 / H</strain>
    </source>
</reference>
<dbReference type="AlphaFoldDB" id="I4BAM9"/>
<dbReference type="SUPFAM" id="SSF56801">
    <property type="entry name" value="Acetyl-CoA synthetase-like"/>
    <property type="match status" value="1"/>
</dbReference>